<evidence type="ECO:0000313" key="3">
    <source>
        <dbReference type="Proteomes" id="UP000012960"/>
    </source>
</evidence>
<dbReference type="Proteomes" id="UP000012960">
    <property type="component" value="Unplaced"/>
</dbReference>
<sequence>MAVVGESSDPAKHGHQDQWTRCRSVSCCGNRACVSHLIATGFRT</sequence>
<gene>
    <name evidence="1" type="ORF">GSMUA_186970.1</name>
</gene>
<dbReference type="AlphaFoldDB" id="A0A804IIJ1"/>
<evidence type="ECO:0000313" key="2">
    <source>
        <dbReference type="EnsemblPlants" id="Ma03_p31750.1"/>
    </source>
</evidence>
<protein>
    <submittedName>
        <fullName evidence="1">(wild Malaysian banana) hypothetical protein</fullName>
    </submittedName>
</protein>
<name>A0A804IIJ1_MUSAM</name>
<dbReference type="InParanoid" id="A0A804IIJ1"/>
<organism evidence="2 3">
    <name type="scientific">Musa acuminata subsp. malaccensis</name>
    <name type="common">Wild banana</name>
    <name type="synonym">Musa malaccensis</name>
    <dbReference type="NCBI Taxonomy" id="214687"/>
    <lineage>
        <taxon>Eukaryota</taxon>
        <taxon>Viridiplantae</taxon>
        <taxon>Streptophyta</taxon>
        <taxon>Embryophyta</taxon>
        <taxon>Tracheophyta</taxon>
        <taxon>Spermatophyta</taxon>
        <taxon>Magnoliopsida</taxon>
        <taxon>Liliopsida</taxon>
        <taxon>Zingiberales</taxon>
        <taxon>Musaceae</taxon>
        <taxon>Musa</taxon>
    </lineage>
</organism>
<dbReference type="EnsemblPlants" id="Ma03_t31750.1">
    <property type="protein sequence ID" value="Ma03_p31750.1"/>
    <property type="gene ID" value="Ma03_g31750"/>
</dbReference>
<dbReference type="Gramene" id="Ma03_t31750.1">
    <property type="protein sequence ID" value="Ma03_p31750.1"/>
    <property type="gene ID" value="Ma03_g31750"/>
</dbReference>
<dbReference type="EMBL" id="HG996468">
    <property type="protein sequence ID" value="CAG1851869.1"/>
    <property type="molecule type" value="Genomic_DNA"/>
</dbReference>
<reference evidence="2" key="2">
    <citation type="submission" date="2021-05" db="UniProtKB">
        <authorList>
            <consortium name="EnsemblPlants"/>
        </authorList>
    </citation>
    <scope>IDENTIFICATION</scope>
    <source>
        <strain evidence="2">subsp. malaccensis</strain>
    </source>
</reference>
<proteinExistence type="predicted"/>
<accession>A0A804IIJ1</accession>
<reference evidence="1" key="1">
    <citation type="submission" date="2021-03" db="EMBL/GenBank/DDBJ databases">
        <authorList>
            <consortium name="Genoscope - CEA"/>
            <person name="William W."/>
        </authorList>
    </citation>
    <scope>NUCLEOTIDE SEQUENCE</scope>
    <source>
        <strain evidence="1">Doubled-haploid Pahang</strain>
    </source>
</reference>
<evidence type="ECO:0000313" key="1">
    <source>
        <dbReference type="EMBL" id="CAG1851869.1"/>
    </source>
</evidence>
<keyword evidence="3" id="KW-1185">Reference proteome</keyword>